<dbReference type="Proteomes" id="UP001385951">
    <property type="component" value="Unassembled WGS sequence"/>
</dbReference>
<evidence type="ECO:0000313" key="1">
    <source>
        <dbReference type="EMBL" id="KAK7693428.1"/>
    </source>
</evidence>
<dbReference type="AlphaFoldDB" id="A0AAW0GJ96"/>
<dbReference type="EMBL" id="JASBNA010000003">
    <property type="protein sequence ID" value="KAK7693428.1"/>
    <property type="molecule type" value="Genomic_DNA"/>
</dbReference>
<accession>A0AAW0GJ96</accession>
<protein>
    <submittedName>
        <fullName evidence="1">Uncharacterized protein</fullName>
    </submittedName>
</protein>
<keyword evidence="2" id="KW-1185">Reference proteome</keyword>
<dbReference type="InterPro" id="IPR010036">
    <property type="entry name" value="MDP_1_eu_arc"/>
</dbReference>
<sequence length="411" mass="47600">MYPKLVALDTDWTIFWGWLDEKKWGKGGGAYSKVEDNIAKVNYWDIQDLSNPKNKCGMYADIPRIISDILQNQAKIAIVSRNTSKAMCDRALWHWTVPDASGQQRPLIELVDYDEVYNLDKTTHFRKIKDWSGIDYSDMILYDDEAINNTTEMMLGVTFQVSRDQKGLTWANYQEGLDTWRRNKAIYSPWHGLQLDLYPKKKFLGYSGMDLETIKLLEAGGRRHDRKEAARWGFAMYVADDPAIAKYFSDWIKKTAFGTQAQTIVCAIYARDGDIFDNMNKIWVPDDIKLQTNVNCGDEFKIGWSQEDRDRQVAAWGVKKPYVLFSRHPNMGNYWGRFPVPNNGRWNEMVIYPQVQENLILTIRLSDSELANAISNSATRHEHYENRFSAWNITVPSPTQGDFKAHSEHFA</sequence>
<reference evidence="1 2" key="1">
    <citation type="submission" date="2022-09" db="EMBL/GenBank/DDBJ databases">
        <authorList>
            <person name="Palmer J.M."/>
        </authorList>
    </citation>
    <scope>NUCLEOTIDE SEQUENCE [LARGE SCALE GENOMIC DNA]</scope>
    <source>
        <strain evidence="1 2">DSM 7382</strain>
    </source>
</reference>
<comment type="caution">
    <text evidence="1">The sequence shown here is derived from an EMBL/GenBank/DDBJ whole genome shotgun (WGS) entry which is preliminary data.</text>
</comment>
<name>A0AAW0GJ96_9APHY</name>
<dbReference type="PANTHER" id="PTHR17901:SF14">
    <property type="entry name" value="MAGNESIUM-DEPENDENT PHOSPHATASE 1"/>
    <property type="match status" value="1"/>
</dbReference>
<dbReference type="InterPro" id="IPR023214">
    <property type="entry name" value="HAD_sf"/>
</dbReference>
<organism evidence="1 2">
    <name type="scientific">Cerrena zonata</name>
    <dbReference type="NCBI Taxonomy" id="2478898"/>
    <lineage>
        <taxon>Eukaryota</taxon>
        <taxon>Fungi</taxon>
        <taxon>Dikarya</taxon>
        <taxon>Basidiomycota</taxon>
        <taxon>Agaricomycotina</taxon>
        <taxon>Agaricomycetes</taxon>
        <taxon>Polyporales</taxon>
        <taxon>Cerrenaceae</taxon>
        <taxon>Cerrena</taxon>
    </lineage>
</organism>
<dbReference type="Pfam" id="PF12689">
    <property type="entry name" value="Acid_PPase"/>
    <property type="match status" value="1"/>
</dbReference>
<dbReference type="PANTHER" id="PTHR17901">
    <property type="entry name" value="MAGNESIUM-DEPENDENT PHOSPHATASE 1 MDP1"/>
    <property type="match status" value="1"/>
</dbReference>
<dbReference type="Gene3D" id="3.40.50.1000">
    <property type="entry name" value="HAD superfamily/HAD-like"/>
    <property type="match status" value="1"/>
</dbReference>
<evidence type="ECO:0000313" key="2">
    <source>
        <dbReference type="Proteomes" id="UP001385951"/>
    </source>
</evidence>
<proteinExistence type="predicted"/>
<gene>
    <name evidence="1" type="ORF">QCA50_002996</name>
</gene>
<dbReference type="GO" id="GO:0003993">
    <property type="term" value="F:acid phosphatase activity"/>
    <property type="evidence" value="ECO:0007669"/>
    <property type="project" value="TreeGrafter"/>
</dbReference>